<proteinExistence type="predicted"/>
<feature type="non-terminal residue" evidence="1">
    <location>
        <position position="74"/>
    </location>
</feature>
<gene>
    <name evidence="1" type="ORF">CHS0354_012448</name>
</gene>
<dbReference type="AlphaFoldDB" id="A0AAE0SQG7"/>
<evidence type="ECO:0000313" key="1">
    <source>
        <dbReference type="EMBL" id="KAK3596058.1"/>
    </source>
</evidence>
<reference evidence="1" key="3">
    <citation type="submission" date="2023-05" db="EMBL/GenBank/DDBJ databases">
        <authorList>
            <person name="Smith C.H."/>
        </authorList>
    </citation>
    <scope>NUCLEOTIDE SEQUENCE</scope>
    <source>
        <strain evidence="1">CHS0354</strain>
        <tissue evidence="1">Mantle</tissue>
    </source>
</reference>
<dbReference type="Proteomes" id="UP001195483">
    <property type="component" value="Unassembled WGS sequence"/>
</dbReference>
<accession>A0AAE0SQG7</accession>
<protein>
    <submittedName>
        <fullName evidence="1">Uncharacterized protein</fullName>
    </submittedName>
</protein>
<name>A0AAE0SQG7_9BIVA</name>
<dbReference type="EMBL" id="JAEAOA010000756">
    <property type="protein sequence ID" value="KAK3596058.1"/>
    <property type="molecule type" value="Genomic_DNA"/>
</dbReference>
<sequence length="74" mass="8120">QMKTPIDGALPIINAAVNPSLKGVGGVYFKSLEEGYSTAEARDKTKQEALWKKTLELLKNELTEEMIQGLEGQV</sequence>
<keyword evidence="2" id="KW-1185">Reference proteome</keyword>
<organism evidence="1 2">
    <name type="scientific">Potamilus streckersoni</name>
    <dbReference type="NCBI Taxonomy" id="2493646"/>
    <lineage>
        <taxon>Eukaryota</taxon>
        <taxon>Metazoa</taxon>
        <taxon>Spiralia</taxon>
        <taxon>Lophotrochozoa</taxon>
        <taxon>Mollusca</taxon>
        <taxon>Bivalvia</taxon>
        <taxon>Autobranchia</taxon>
        <taxon>Heteroconchia</taxon>
        <taxon>Palaeoheterodonta</taxon>
        <taxon>Unionida</taxon>
        <taxon>Unionoidea</taxon>
        <taxon>Unionidae</taxon>
        <taxon>Ambleminae</taxon>
        <taxon>Lampsilini</taxon>
        <taxon>Potamilus</taxon>
    </lineage>
</organism>
<evidence type="ECO:0000313" key="2">
    <source>
        <dbReference type="Proteomes" id="UP001195483"/>
    </source>
</evidence>
<reference evidence="1" key="2">
    <citation type="journal article" date="2021" name="Genome Biol. Evol.">
        <title>Developing a high-quality reference genome for a parasitic bivalve with doubly uniparental inheritance (Bivalvia: Unionida).</title>
        <authorList>
            <person name="Smith C.H."/>
        </authorList>
    </citation>
    <scope>NUCLEOTIDE SEQUENCE</scope>
    <source>
        <strain evidence="1">CHS0354</strain>
        <tissue evidence="1">Mantle</tissue>
    </source>
</reference>
<comment type="caution">
    <text evidence="1">The sequence shown here is derived from an EMBL/GenBank/DDBJ whole genome shotgun (WGS) entry which is preliminary data.</text>
</comment>
<reference evidence="1" key="1">
    <citation type="journal article" date="2021" name="Genome Biol. Evol.">
        <title>A High-Quality Reference Genome for a Parasitic Bivalve with Doubly Uniparental Inheritance (Bivalvia: Unionida).</title>
        <authorList>
            <person name="Smith C.H."/>
        </authorList>
    </citation>
    <scope>NUCLEOTIDE SEQUENCE</scope>
    <source>
        <strain evidence="1">CHS0354</strain>
    </source>
</reference>